<dbReference type="AlphaFoldDB" id="A0A4Q9QRS1"/>
<dbReference type="EMBL" id="QJUI01000004">
    <property type="protein sequence ID" value="TBU82050.1"/>
    <property type="molecule type" value="Genomic_DNA"/>
</dbReference>
<gene>
    <name evidence="6" type="ORF">DNK06_05915</name>
</gene>
<dbReference type="Gene3D" id="3.40.190.290">
    <property type="match status" value="1"/>
</dbReference>
<dbReference type="Pfam" id="PF03466">
    <property type="entry name" value="LysR_substrate"/>
    <property type="match status" value="1"/>
</dbReference>
<keyword evidence="4" id="KW-0804">Transcription</keyword>
<evidence type="ECO:0000256" key="1">
    <source>
        <dbReference type="ARBA" id="ARBA00009437"/>
    </source>
</evidence>
<dbReference type="PANTHER" id="PTHR30537">
    <property type="entry name" value="HTH-TYPE TRANSCRIPTIONAL REGULATOR"/>
    <property type="match status" value="1"/>
</dbReference>
<dbReference type="Gene3D" id="1.10.10.10">
    <property type="entry name" value="Winged helix-like DNA-binding domain superfamily/Winged helix DNA-binding domain"/>
    <property type="match status" value="1"/>
</dbReference>
<dbReference type="Pfam" id="PF00126">
    <property type="entry name" value="HTH_1"/>
    <property type="match status" value="1"/>
</dbReference>
<dbReference type="InterPro" id="IPR036390">
    <property type="entry name" value="WH_DNA-bd_sf"/>
</dbReference>
<proteinExistence type="inferred from homology"/>
<evidence type="ECO:0000313" key="6">
    <source>
        <dbReference type="EMBL" id="TBU82050.1"/>
    </source>
</evidence>
<reference evidence="6 7" key="1">
    <citation type="submission" date="2018-06" db="EMBL/GenBank/DDBJ databases">
        <title>Three novel Pseudomonas species isolated from symptomatic oak.</title>
        <authorList>
            <person name="Bueno-Gonzalez V."/>
            <person name="Brady C."/>
        </authorList>
    </citation>
    <scope>NUCLEOTIDE SEQUENCE [LARGE SCALE GENOMIC DNA]</scope>
    <source>
        <strain evidence="6 7">P9A</strain>
    </source>
</reference>
<dbReference type="OrthoDB" id="8885940at2"/>
<comment type="caution">
    <text evidence="6">The sequence shown here is derived from an EMBL/GenBank/DDBJ whole genome shotgun (WGS) entry which is preliminary data.</text>
</comment>
<keyword evidence="3" id="KW-0238">DNA-binding</keyword>
<evidence type="ECO:0000313" key="7">
    <source>
        <dbReference type="Proteomes" id="UP000292302"/>
    </source>
</evidence>
<dbReference type="PANTHER" id="PTHR30537:SF5">
    <property type="entry name" value="HTH-TYPE TRANSCRIPTIONAL ACTIVATOR TTDR-RELATED"/>
    <property type="match status" value="1"/>
</dbReference>
<dbReference type="InterPro" id="IPR000847">
    <property type="entry name" value="LysR_HTH_N"/>
</dbReference>
<sequence length="304" mass="34637">MDPFREMELFVQVADSGSISKAAEQLGLSVSAASRYLIALETRLGVRLVQRTTRQLSLTEIGAEFYRRSKSVLADMREAEDVARDAVVKPSGVLRVTASLSFCLLHIEPLLPEFTRQHPEISLDIVAANRYLDVMENNVDVAIRTRQFEADNSLTIRRLAETRRVLAASPSYLKRYGTPSVPMDLTKHKMLIYDYAVNPTELPFTRKNESVVVRVPPLISTNDGQILVRSALDDMGILVQPKYIVHDSILRGELVPVLDDWDLPRLTMNIAFQTRRHMPAKVRLFIDALVKRFRDNNYEKLWTQ</sequence>
<dbReference type="FunFam" id="1.10.10.10:FF:000001">
    <property type="entry name" value="LysR family transcriptional regulator"/>
    <property type="match status" value="1"/>
</dbReference>
<dbReference type="Proteomes" id="UP000292302">
    <property type="component" value="Unassembled WGS sequence"/>
</dbReference>
<dbReference type="InterPro" id="IPR005119">
    <property type="entry name" value="LysR_subst-bd"/>
</dbReference>
<dbReference type="InterPro" id="IPR036388">
    <property type="entry name" value="WH-like_DNA-bd_sf"/>
</dbReference>
<accession>A0A4Q9QRS1</accession>
<evidence type="ECO:0000256" key="2">
    <source>
        <dbReference type="ARBA" id="ARBA00023015"/>
    </source>
</evidence>
<dbReference type="GO" id="GO:0003677">
    <property type="term" value="F:DNA binding"/>
    <property type="evidence" value="ECO:0007669"/>
    <property type="project" value="UniProtKB-KW"/>
</dbReference>
<dbReference type="RefSeq" id="WP_131179113.1">
    <property type="nucleotide sequence ID" value="NZ_QJUI01000004.1"/>
</dbReference>
<dbReference type="PROSITE" id="PS50931">
    <property type="entry name" value="HTH_LYSR"/>
    <property type="match status" value="1"/>
</dbReference>
<keyword evidence="7" id="KW-1185">Reference proteome</keyword>
<comment type="similarity">
    <text evidence="1">Belongs to the LysR transcriptional regulatory family.</text>
</comment>
<dbReference type="CDD" id="cd08422">
    <property type="entry name" value="PBP2_CrgA_like"/>
    <property type="match status" value="1"/>
</dbReference>
<dbReference type="InterPro" id="IPR058163">
    <property type="entry name" value="LysR-type_TF_proteobact-type"/>
</dbReference>
<dbReference type="SUPFAM" id="SSF46785">
    <property type="entry name" value="Winged helix' DNA-binding domain"/>
    <property type="match status" value="1"/>
</dbReference>
<evidence type="ECO:0000256" key="4">
    <source>
        <dbReference type="ARBA" id="ARBA00023163"/>
    </source>
</evidence>
<dbReference type="GO" id="GO:0003700">
    <property type="term" value="F:DNA-binding transcription factor activity"/>
    <property type="evidence" value="ECO:0007669"/>
    <property type="project" value="InterPro"/>
</dbReference>
<protein>
    <submittedName>
        <fullName evidence="6">LysR family transcriptional regulator</fullName>
    </submittedName>
</protein>
<organism evidence="6 7">
    <name type="scientific">Phytopseudomonas daroniae</name>
    <dbReference type="NCBI Taxonomy" id="2487519"/>
    <lineage>
        <taxon>Bacteria</taxon>
        <taxon>Pseudomonadati</taxon>
        <taxon>Pseudomonadota</taxon>
        <taxon>Gammaproteobacteria</taxon>
        <taxon>Pseudomonadales</taxon>
        <taxon>Pseudomonadaceae</taxon>
        <taxon>Phytopseudomonas</taxon>
    </lineage>
</organism>
<keyword evidence="2" id="KW-0805">Transcription regulation</keyword>
<feature type="domain" description="HTH lysR-type" evidence="5">
    <location>
        <begin position="1"/>
        <end position="59"/>
    </location>
</feature>
<name>A0A4Q9QRS1_9GAMM</name>
<evidence type="ECO:0000256" key="3">
    <source>
        <dbReference type="ARBA" id="ARBA00023125"/>
    </source>
</evidence>
<dbReference type="SUPFAM" id="SSF53850">
    <property type="entry name" value="Periplasmic binding protein-like II"/>
    <property type="match status" value="1"/>
</dbReference>
<evidence type="ECO:0000259" key="5">
    <source>
        <dbReference type="PROSITE" id="PS50931"/>
    </source>
</evidence>